<keyword evidence="3" id="KW-1185">Reference proteome</keyword>
<feature type="transmembrane region" description="Helical" evidence="1">
    <location>
        <begin position="160"/>
        <end position="179"/>
    </location>
</feature>
<sequence length="288" mass="30521">MRAGETSPRQAAALTARWTGVAAAAFLLVNLPSLLLDGPSRWADGVSTVLTQHVAPQGLGPVDISYYLTDGTGALGYYSAAALALLLATLALLGLHPRRLGPALAALPWPAFFLSARSTETYFMLLAPLWLVGFACLDQDALARAYQWRPPLLRRRQVRLALPAVLGLPAAALLLTAIASPPPLTLRPTAYTSSGSRGVTTISVTLQNRTGTALRPAFGTSSDAWADFHWRIVSGPAVLAPHATAHYRLRHTGTGAFRLNPSGASYLRVLSDAPMTLTNIPFAGRPKG</sequence>
<dbReference type="EMBL" id="JBHSQJ010000103">
    <property type="protein sequence ID" value="MFC5910164.1"/>
    <property type="molecule type" value="Genomic_DNA"/>
</dbReference>
<keyword evidence="1" id="KW-0812">Transmembrane</keyword>
<organism evidence="2 3">
    <name type="scientific">Streptacidiphilus monticola</name>
    <dbReference type="NCBI Taxonomy" id="2161674"/>
    <lineage>
        <taxon>Bacteria</taxon>
        <taxon>Bacillati</taxon>
        <taxon>Actinomycetota</taxon>
        <taxon>Actinomycetes</taxon>
        <taxon>Kitasatosporales</taxon>
        <taxon>Streptomycetaceae</taxon>
        <taxon>Streptacidiphilus</taxon>
    </lineage>
</organism>
<protein>
    <submittedName>
        <fullName evidence="2">Uncharacterized protein</fullName>
    </submittedName>
</protein>
<keyword evidence="1" id="KW-0472">Membrane</keyword>
<name>A0ABW1G6D8_9ACTN</name>
<reference evidence="3" key="1">
    <citation type="journal article" date="2019" name="Int. J. Syst. Evol. Microbiol.">
        <title>The Global Catalogue of Microorganisms (GCM) 10K type strain sequencing project: providing services to taxonomists for standard genome sequencing and annotation.</title>
        <authorList>
            <consortium name="The Broad Institute Genomics Platform"/>
            <consortium name="The Broad Institute Genome Sequencing Center for Infectious Disease"/>
            <person name="Wu L."/>
            <person name="Ma J."/>
        </authorList>
    </citation>
    <scope>NUCLEOTIDE SEQUENCE [LARGE SCALE GENOMIC DNA]</scope>
    <source>
        <strain evidence="3">JCM 4816</strain>
    </source>
</reference>
<accession>A0ABW1G6D8</accession>
<evidence type="ECO:0000256" key="1">
    <source>
        <dbReference type="SAM" id="Phobius"/>
    </source>
</evidence>
<dbReference type="RefSeq" id="WP_380586830.1">
    <property type="nucleotide sequence ID" value="NZ_JBHSQJ010000103.1"/>
</dbReference>
<proteinExistence type="predicted"/>
<evidence type="ECO:0000313" key="2">
    <source>
        <dbReference type="EMBL" id="MFC5910164.1"/>
    </source>
</evidence>
<feature type="transmembrane region" description="Helical" evidence="1">
    <location>
        <begin position="12"/>
        <end position="31"/>
    </location>
</feature>
<gene>
    <name evidence="2" type="ORF">ACFP3V_23455</name>
</gene>
<evidence type="ECO:0000313" key="3">
    <source>
        <dbReference type="Proteomes" id="UP001596174"/>
    </source>
</evidence>
<comment type="caution">
    <text evidence="2">The sequence shown here is derived from an EMBL/GenBank/DDBJ whole genome shotgun (WGS) entry which is preliminary data.</text>
</comment>
<keyword evidence="1" id="KW-1133">Transmembrane helix</keyword>
<dbReference type="Proteomes" id="UP001596174">
    <property type="component" value="Unassembled WGS sequence"/>
</dbReference>
<feature type="transmembrane region" description="Helical" evidence="1">
    <location>
        <begin position="75"/>
        <end position="93"/>
    </location>
</feature>